<sequence>EPSGILNQHLVNELASLLTFYLNRAVGLSPPPVASHALIYIYFTVILPVKTHSSNFVSIFDLRTKRFLCMDRKGELFNSDTEDCLFQRLWLDWPNKHDVFYSTRFSIAKRELSEISADVGHKLQQRMLKRQKRSKEVNPYDPFQSEAHPHPPQPPQEPDQSHRDQTGAVSKETIPSCDDPLKVLQNNGPGSPVKNNIGIKLKMLR</sequence>
<protein>
    <submittedName>
        <fullName evidence="2">Uncharacterized protein</fullName>
    </submittedName>
</protein>
<evidence type="ECO:0000313" key="2">
    <source>
        <dbReference type="Ensembl" id="ENSNMLP00000011847.1"/>
    </source>
</evidence>
<dbReference type="InterPro" id="IPR008996">
    <property type="entry name" value="IL1/FGF"/>
</dbReference>
<keyword evidence="3" id="KW-1185">Reference proteome</keyword>
<reference evidence="2" key="1">
    <citation type="submission" date="2025-08" db="UniProtKB">
        <authorList>
            <consortium name="Ensembl"/>
        </authorList>
    </citation>
    <scope>IDENTIFICATION</scope>
</reference>
<accession>A0A8C6SUC5</accession>
<organism evidence="2 3">
    <name type="scientific">Neogobius melanostomus</name>
    <name type="common">round goby</name>
    <dbReference type="NCBI Taxonomy" id="47308"/>
    <lineage>
        <taxon>Eukaryota</taxon>
        <taxon>Metazoa</taxon>
        <taxon>Chordata</taxon>
        <taxon>Craniata</taxon>
        <taxon>Vertebrata</taxon>
        <taxon>Euteleostomi</taxon>
        <taxon>Actinopterygii</taxon>
        <taxon>Neopterygii</taxon>
        <taxon>Teleostei</taxon>
        <taxon>Neoteleostei</taxon>
        <taxon>Acanthomorphata</taxon>
        <taxon>Gobiaria</taxon>
        <taxon>Gobiiformes</taxon>
        <taxon>Gobioidei</taxon>
        <taxon>Gobiidae</taxon>
        <taxon>Benthophilinae</taxon>
        <taxon>Neogobiini</taxon>
        <taxon>Neogobius</taxon>
    </lineage>
</organism>
<proteinExistence type="predicted"/>
<dbReference type="AlphaFoldDB" id="A0A8C6SUC5"/>
<name>A0A8C6SUC5_9GOBI</name>
<dbReference type="Ensembl" id="ENSNMLT00000013408.1">
    <property type="protein sequence ID" value="ENSNMLP00000011847.1"/>
    <property type="gene ID" value="ENSNMLG00000008117.1"/>
</dbReference>
<reference evidence="2" key="2">
    <citation type="submission" date="2025-09" db="UniProtKB">
        <authorList>
            <consortium name="Ensembl"/>
        </authorList>
    </citation>
    <scope>IDENTIFICATION</scope>
</reference>
<feature type="region of interest" description="Disordered" evidence="1">
    <location>
        <begin position="125"/>
        <end position="195"/>
    </location>
</feature>
<dbReference type="SUPFAM" id="SSF50353">
    <property type="entry name" value="Cytokine"/>
    <property type="match status" value="1"/>
</dbReference>
<evidence type="ECO:0000256" key="1">
    <source>
        <dbReference type="SAM" id="MobiDB-lite"/>
    </source>
</evidence>
<dbReference type="Proteomes" id="UP000694523">
    <property type="component" value="Unplaced"/>
</dbReference>
<evidence type="ECO:0000313" key="3">
    <source>
        <dbReference type="Proteomes" id="UP000694523"/>
    </source>
</evidence>
<dbReference type="Gene3D" id="2.80.10.50">
    <property type="match status" value="1"/>
</dbReference>